<dbReference type="Pfam" id="PF01081">
    <property type="entry name" value="Aldolase"/>
    <property type="match status" value="1"/>
</dbReference>
<dbReference type="NCBIfam" id="TIGR01182">
    <property type="entry name" value="eda"/>
    <property type="match status" value="1"/>
</dbReference>
<evidence type="ECO:0000256" key="1">
    <source>
        <dbReference type="ARBA" id="ARBA00000654"/>
    </source>
</evidence>
<dbReference type="RefSeq" id="WP_310057528.1">
    <property type="nucleotide sequence ID" value="NZ_JAVDVY010000001.1"/>
</dbReference>
<evidence type="ECO:0000256" key="6">
    <source>
        <dbReference type="ARBA" id="ARBA00023239"/>
    </source>
</evidence>
<dbReference type="EMBL" id="JAVDVY010000001">
    <property type="protein sequence ID" value="MDR7133187.1"/>
    <property type="molecule type" value="Genomic_DNA"/>
</dbReference>
<name>A0ABU1W6U8_9GAMM</name>
<evidence type="ECO:0000256" key="2">
    <source>
        <dbReference type="ARBA" id="ARBA00004736"/>
    </source>
</evidence>
<dbReference type="SUPFAM" id="SSF51569">
    <property type="entry name" value="Aldolase"/>
    <property type="match status" value="1"/>
</dbReference>
<dbReference type="Gene3D" id="3.20.20.70">
    <property type="entry name" value="Aldolase class I"/>
    <property type="match status" value="1"/>
</dbReference>
<dbReference type="InterPro" id="IPR031337">
    <property type="entry name" value="KDPG/KHG_AS_1"/>
</dbReference>
<comment type="catalytic activity">
    <reaction evidence="1">
        <text>2-dehydro-3-deoxy-6-phospho-D-gluconate = D-glyceraldehyde 3-phosphate + pyruvate</text>
        <dbReference type="Rhea" id="RHEA:17089"/>
        <dbReference type="ChEBI" id="CHEBI:15361"/>
        <dbReference type="ChEBI" id="CHEBI:57569"/>
        <dbReference type="ChEBI" id="CHEBI:59776"/>
        <dbReference type="EC" id="4.1.2.14"/>
    </reaction>
</comment>
<organism evidence="8 9">
    <name type="scientific">Lysobacter niastensis</name>
    <dbReference type="NCBI Taxonomy" id="380629"/>
    <lineage>
        <taxon>Bacteria</taxon>
        <taxon>Pseudomonadati</taxon>
        <taxon>Pseudomonadota</taxon>
        <taxon>Gammaproteobacteria</taxon>
        <taxon>Lysobacterales</taxon>
        <taxon>Lysobacteraceae</taxon>
        <taxon>Lysobacter</taxon>
    </lineage>
</organism>
<evidence type="ECO:0000256" key="5">
    <source>
        <dbReference type="ARBA" id="ARBA00013063"/>
    </source>
</evidence>
<dbReference type="InterPro" id="IPR013785">
    <property type="entry name" value="Aldolase_TIM"/>
</dbReference>
<dbReference type="PROSITE" id="PS00159">
    <property type="entry name" value="ALDOLASE_KDPG_KHG_1"/>
    <property type="match status" value="1"/>
</dbReference>
<sequence length="208" mass="21407">MSVVDAEAVLRGQRIIPVYTPGSETEAVAVARALLQGGIGAIEVTLRTPVAIDAIAAIARDVPGMIVGAGTVLDVAQLHQAHRAGARFAVSPGCSDELLREAREAAIAYLPGVATSSEVMKAFGAGYRLLKVFPAQAINALALIAAWSGPFAQARFCPTGGIDAAHAAQYLAQPNVACLGGSWLTPKALIERGDWAQIEALARAASAL</sequence>
<accession>A0ABU1W6U8</accession>
<evidence type="ECO:0000256" key="4">
    <source>
        <dbReference type="ARBA" id="ARBA00011233"/>
    </source>
</evidence>
<evidence type="ECO:0000256" key="7">
    <source>
        <dbReference type="ARBA" id="ARBA00023277"/>
    </source>
</evidence>
<dbReference type="GO" id="GO:0106009">
    <property type="term" value="F:(4S)-4-hydroxy-2-oxoglutarate aldolase activity"/>
    <property type="evidence" value="ECO:0007669"/>
    <property type="project" value="UniProtKB-EC"/>
</dbReference>
<evidence type="ECO:0000256" key="3">
    <source>
        <dbReference type="ARBA" id="ARBA00006906"/>
    </source>
</evidence>
<evidence type="ECO:0000313" key="9">
    <source>
        <dbReference type="Proteomes" id="UP001251524"/>
    </source>
</evidence>
<dbReference type="EC" id="4.1.2.14" evidence="5"/>
<dbReference type="InterPro" id="IPR000887">
    <property type="entry name" value="Aldlse_KDPG_KHG"/>
</dbReference>
<dbReference type="PANTHER" id="PTHR30246:SF1">
    <property type="entry name" value="2-DEHYDRO-3-DEOXY-6-PHOSPHOGALACTONATE ALDOLASE-RELATED"/>
    <property type="match status" value="1"/>
</dbReference>
<dbReference type="Proteomes" id="UP001251524">
    <property type="component" value="Unassembled WGS sequence"/>
</dbReference>
<dbReference type="GO" id="GO:0008675">
    <property type="term" value="F:2-dehydro-3-deoxy-phosphogluconate aldolase activity"/>
    <property type="evidence" value="ECO:0007669"/>
    <property type="project" value="UniProtKB-EC"/>
</dbReference>
<comment type="pathway">
    <text evidence="2">Carbohydrate acid metabolism; 2-dehydro-3-deoxy-D-gluconate degradation; D-glyceraldehyde 3-phosphate and pyruvate from 2-dehydro-3-deoxy-D-gluconate: step 2/2.</text>
</comment>
<reference evidence="8 9" key="1">
    <citation type="submission" date="2023-07" db="EMBL/GenBank/DDBJ databases">
        <title>Sorghum-associated microbial communities from plants grown in Nebraska, USA.</title>
        <authorList>
            <person name="Schachtman D."/>
        </authorList>
    </citation>
    <scope>NUCLEOTIDE SEQUENCE [LARGE SCALE GENOMIC DNA]</scope>
    <source>
        <strain evidence="8 9">BE198</strain>
    </source>
</reference>
<comment type="caution">
    <text evidence="8">The sequence shown here is derived from an EMBL/GenBank/DDBJ whole genome shotgun (WGS) entry which is preliminary data.</text>
</comment>
<dbReference type="CDD" id="cd00452">
    <property type="entry name" value="KDPG_aldolase"/>
    <property type="match status" value="1"/>
</dbReference>
<keyword evidence="7" id="KW-0119">Carbohydrate metabolism</keyword>
<comment type="similarity">
    <text evidence="3">Belongs to the KHG/KDPG aldolase family.</text>
</comment>
<dbReference type="NCBIfam" id="NF004325">
    <property type="entry name" value="PRK05718.1"/>
    <property type="match status" value="1"/>
</dbReference>
<gene>
    <name evidence="8" type="ORF">J2X06_000371</name>
</gene>
<dbReference type="PANTHER" id="PTHR30246">
    <property type="entry name" value="2-KETO-3-DEOXY-6-PHOSPHOGLUCONATE ALDOLASE"/>
    <property type="match status" value="1"/>
</dbReference>
<keyword evidence="6 8" id="KW-0456">Lyase</keyword>
<comment type="subunit">
    <text evidence="4">Homotrimer.</text>
</comment>
<evidence type="ECO:0000313" key="8">
    <source>
        <dbReference type="EMBL" id="MDR7133187.1"/>
    </source>
</evidence>
<keyword evidence="9" id="KW-1185">Reference proteome</keyword>
<protein>
    <recommendedName>
        <fullName evidence="5">2-dehydro-3-deoxy-phosphogluconate aldolase</fullName>
        <ecNumber evidence="5">4.1.2.14</ecNumber>
    </recommendedName>
</protein>
<proteinExistence type="inferred from homology"/>